<protein>
    <submittedName>
        <fullName evidence="2">Uncharacterized protein</fullName>
    </submittedName>
</protein>
<comment type="caution">
    <text evidence="2">The sequence shown here is derived from an EMBL/GenBank/DDBJ whole genome shotgun (WGS) entry which is preliminary data.</text>
</comment>
<sequence length="79" mass="8321">MSASTAPAMVPLCVSRSRRSKSPSTASTPAPSVDAYAPVNVAYSVGQREAQVGWYLGVPTTAAATVRSSVRRLRELVEL</sequence>
<keyword evidence="3" id="KW-1185">Reference proteome</keyword>
<evidence type="ECO:0000313" key="3">
    <source>
        <dbReference type="Proteomes" id="UP000240830"/>
    </source>
</evidence>
<gene>
    <name evidence="2" type="ORF">PSACC_00843</name>
</gene>
<evidence type="ECO:0000313" key="2">
    <source>
        <dbReference type="EMBL" id="PJF19351.1"/>
    </source>
</evidence>
<proteinExistence type="predicted"/>
<dbReference type="AlphaFoldDB" id="A0A2H9TNL0"/>
<feature type="compositionally biased region" description="Low complexity" evidence="1">
    <location>
        <begin position="22"/>
        <end position="32"/>
    </location>
</feature>
<feature type="region of interest" description="Disordered" evidence="1">
    <location>
        <begin position="1"/>
        <end position="33"/>
    </location>
</feature>
<accession>A0A2H9TNL0</accession>
<dbReference type="Proteomes" id="UP000240830">
    <property type="component" value="Unassembled WGS sequence"/>
</dbReference>
<organism evidence="2 3">
    <name type="scientific">Paramicrosporidium saccamoebae</name>
    <dbReference type="NCBI Taxonomy" id="1246581"/>
    <lineage>
        <taxon>Eukaryota</taxon>
        <taxon>Fungi</taxon>
        <taxon>Fungi incertae sedis</taxon>
        <taxon>Cryptomycota</taxon>
        <taxon>Cryptomycota incertae sedis</taxon>
        <taxon>Paramicrosporidium</taxon>
    </lineage>
</organism>
<evidence type="ECO:0000256" key="1">
    <source>
        <dbReference type="SAM" id="MobiDB-lite"/>
    </source>
</evidence>
<name>A0A2H9TNL0_9FUNG</name>
<dbReference type="EMBL" id="MTSL01000065">
    <property type="protein sequence ID" value="PJF19351.1"/>
    <property type="molecule type" value="Genomic_DNA"/>
</dbReference>
<reference evidence="2 3" key="1">
    <citation type="submission" date="2016-10" db="EMBL/GenBank/DDBJ databases">
        <title>The genome of Paramicrosporidium saccamoebae is the missing link in understanding Cryptomycota and Microsporidia evolution.</title>
        <authorList>
            <person name="Quandt C.A."/>
            <person name="Beaudet D."/>
            <person name="Corsaro D."/>
            <person name="Michel R."/>
            <person name="Corradi N."/>
            <person name="James T."/>
        </authorList>
    </citation>
    <scope>NUCLEOTIDE SEQUENCE [LARGE SCALE GENOMIC DNA]</scope>
    <source>
        <strain evidence="2 3">KSL3</strain>
    </source>
</reference>